<dbReference type="InterPro" id="IPR027266">
    <property type="entry name" value="TrmE/GcvT-like"/>
</dbReference>
<reference evidence="2 3" key="1">
    <citation type="submission" date="2014-09" db="EMBL/GenBank/DDBJ databases">
        <title>Genome sequencing of Methyloceanibacter caenitepidi Gela4.</title>
        <authorList>
            <person name="Takeuchi M."/>
            <person name="Susumu S."/>
            <person name="Kamagata Y."/>
            <person name="Oshima K."/>
            <person name="Hattori M."/>
            <person name="Iwasaki W."/>
        </authorList>
    </citation>
    <scope>NUCLEOTIDE SEQUENCE [LARGE SCALE GENOMIC DNA]</scope>
    <source>
        <strain evidence="2 3">Gela4</strain>
    </source>
</reference>
<protein>
    <submittedName>
        <fullName evidence="2">Sarcosine oxidase gamma subunit</fullName>
        <ecNumber evidence="2">1.5.3.1</ecNumber>
    </submittedName>
</protein>
<dbReference type="Gene3D" id="3.30.1360.120">
    <property type="entry name" value="Probable tRNA modification gtpase trme, domain 1"/>
    <property type="match status" value="1"/>
</dbReference>
<keyword evidence="3" id="KW-1185">Reference proteome</keyword>
<dbReference type="SUPFAM" id="SSF103025">
    <property type="entry name" value="Folate-binding domain"/>
    <property type="match status" value="1"/>
</dbReference>
<feature type="region of interest" description="Disordered" evidence="1">
    <location>
        <begin position="1"/>
        <end position="27"/>
    </location>
</feature>
<gene>
    <name evidence="2" type="ORF">GL4_0808</name>
</gene>
<accession>A0A0A8K042</accession>
<evidence type="ECO:0000313" key="3">
    <source>
        <dbReference type="Proteomes" id="UP000031643"/>
    </source>
</evidence>
<dbReference type="KEGG" id="mcg:GL4_0808"/>
<dbReference type="Pfam" id="PF04268">
    <property type="entry name" value="SoxG"/>
    <property type="match status" value="1"/>
</dbReference>
<keyword evidence="2" id="KW-0560">Oxidoreductase</keyword>
<evidence type="ECO:0000256" key="1">
    <source>
        <dbReference type="SAM" id="MobiDB-lite"/>
    </source>
</evidence>
<dbReference type="GO" id="GO:0008115">
    <property type="term" value="F:sarcosine oxidase activity"/>
    <property type="evidence" value="ECO:0007669"/>
    <property type="project" value="UniProtKB-EC"/>
</dbReference>
<evidence type="ECO:0000313" key="2">
    <source>
        <dbReference type="EMBL" id="BAQ16270.1"/>
    </source>
</evidence>
<dbReference type="HOGENOM" id="CLU_114076_3_0_5"/>
<dbReference type="Gene3D" id="3.30.70.1520">
    <property type="entry name" value="Heterotetrameric sarcosine oxidase"/>
    <property type="match status" value="1"/>
</dbReference>
<dbReference type="InterPro" id="IPR007375">
    <property type="entry name" value="SoxG"/>
</dbReference>
<dbReference type="EMBL" id="AP014648">
    <property type="protein sequence ID" value="BAQ16270.1"/>
    <property type="molecule type" value="Genomic_DNA"/>
</dbReference>
<dbReference type="Proteomes" id="UP000031643">
    <property type="component" value="Chromosome"/>
</dbReference>
<dbReference type="STRING" id="1384459.GL4_0808"/>
<dbReference type="RefSeq" id="WP_244462676.1">
    <property type="nucleotide sequence ID" value="NZ_AP014648.1"/>
</dbReference>
<sequence length="200" mass="20326">MSKLKSMSALESVAVPGRHGKSDGPAGVTLQERADLGLATLEVRKGQAAALDAAVQAAYGVALPNGPVSAVGKGVRFVGVGPGQWFAVSETHANEALANDLATKLEGLASVADHSSGRAVVRVEGPSVRDVLAKGLAIDLDPGVFGDGAAAVTNISHMGVLVWRDGEAFDLAVFRSVAGSFYGWLEEAAAAYGLDVVTTS</sequence>
<dbReference type="EC" id="1.5.3.1" evidence="2"/>
<organism evidence="2 3">
    <name type="scientific">Methyloceanibacter caenitepidi</name>
    <dbReference type="NCBI Taxonomy" id="1384459"/>
    <lineage>
        <taxon>Bacteria</taxon>
        <taxon>Pseudomonadati</taxon>
        <taxon>Pseudomonadota</taxon>
        <taxon>Alphaproteobacteria</taxon>
        <taxon>Hyphomicrobiales</taxon>
        <taxon>Hyphomicrobiaceae</taxon>
        <taxon>Methyloceanibacter</taxon>
    </lineage>
</organism>
<proteinExistence type="predicted"/>
<name>A0A0A8K042_9HYPH</name>
<dbReference type="AlphaFoldDB" id="A0A0A8K042"/>